<proteinExistence type="predicted"/>
<dbReference type="Proteomes" id="UP000887560">
    <property type="component" value="Unplaced"/>
</dbReference>
<protein>
    <submittedName>
        <fullName evidence="2">Uncharacterized protein</fullName>
    </submittedName>
</protein>
<evidence type="ECO:0000313" key="2">
    <source>
        <dbReference type="WBParaSite" id="scf7180000422954.g9904"/>
    </source>
</evidence>
<dbReference type="WBParaSite" id="scf7180000422954.g9904">
    <property type="protein sequence ID" value="scf7180000422954.g9904"/>
    <property type="gene ID" value="scf7180000422954.g9904"/>
</dbReference>
<evidence type="ECO:0000313" key="1">
    <source>
        <dbReference type="Proteomes" id="UP000887560"/>
    </source>
</evidence>
<name>A0A915P3G7_9BILA</name>
<keyword evidence="1" id="KW-1185">Reference proteome</keyword>
<reference evidence="2" key="1">
    <citation type="submission" date="2022-11" db="UniProtKB">
        <authorList>
            <consortium name="WormBaseParasite"/>
        </authorList>
    </citation>
    <scope>IDENTIFICATION</scope>
</reference>
<organism evidence="1 2">
    <name type="scientific">Meloidogyne floridensis</name>
    <dbReference type="NCBI Taxonomy" id="298350"/>
    <lineage>
        <taxon>Eukaryota</taxon>
        <taxon>Metazoa</taxon>
        <taxon>Ecdysozoa</taxon>
        <taxon>Nematoda</taxon>
        <taxon>Chromadorea</taxon>
        <taxon>Rhabditida</taxon>
        <taxon>Tylenchina</taxon>
        <taxon>Tylenchomorpha</taxon>
        <taxon>Tylenchoidea</taxon>
        <taxon>Meloidogynidae</taxon>
        <taxon>Meloidogyninae</taxon>
        <taxon>Meloidogyne</taxon>
    </lineage>
</organism>
<accession>A0A915P3G7</accession>
<dbReference type="AlphaFoldDB" id="A0A915P3G7"/>
<sequence>MENSSNSTNNSFLIPLPRVIINGEFTLTSFVKELEDRHSSSIDYVGTFPLSAHKYFFPKLTSGDLVIYRSNPGPQGPIVPTNLRLGDAIAQAEQRTIQSGSPKRATILANNIVRFNAIYQGIESHSVGVS</sequence>